<organism evidence="1 2">
    <name type="scientific">Sporomusa silvacetica DSM 10669</name>
    <dbReference type="NCBI Taxonomy" id="1123289"/>
    <lineage>
        <taxon>Bacteria</taxon>
        <taxon>Bacillati</taxon>
        <taxon>Bacillota</taxon>
        <taxon>Negativicutes</taxon>
        <taxon>Selenomonadales</taxon>
        <taxon>Sporomusaceae</taxon>
        <taxon>Sporomusa</taxon>
    </lineage>
</organism>
<dbReference type="RefSeq" id="WP_169717767.1">
    <property type="nucleotide sequence ID" value="NZ_CP155573.1"/>
</dbReference>
<protein>
    <submittedName>
        <fullName evidence="1">Uncharacterized protein</fullName>
    </submittedName>
</protein>
<reference evidence="1" key="1">
    <citation type="submission" date="2024-05" db="EMBL/GenBank/DDBJ databases">
        <title>Isolation and characterization of Sporomusa carbonis sp. nov., a carboxydotrophic hydrogenogen in the genus of Sporomusa isolated from a charcoal burning pile.</title>
        <authorList>
            <person name="Boeer T."/>
            <person name="Rosenbaum F."/>
            <person name="Eysell L."/>
            <person name="Mueller V."/>
            <person name="Daniel R."/>
            <person name="Poehlein A."/>
        </authorList>
    </citation>
    <scope>NUCLEOTIDE SEQUENCE [LARGE SCALE GENOMIC DNA]</scope>
    <source>
        <strain evidence="1">DSM 10669</strain>
    </source>
</reference>
<evidence type="ECO:0000313" key="2">
    <source>
        <dbReference type="Proteomes" id="UP000216752"/>
    </source>
</evidence>
<proteinExistence type="predicted"/>
<name>A0ABZ3IKE4_9FIRM</name>
<evidence type="ECO:0000313" key="1">
    <source>
        <dbReference type="EMBL" id="XFO65868.1"/>
    </source>
</evidence>
<sequence>MMVIDGYKITISDGEKEYDGDNPPEWFLERLAYAFGYKYVPKEKKKEESEE</sequence>
<dbReference type="Proteomes" id="UP000216752">
    <property type="component" value="Chromosome"/>
</dbReference>
<dbReference type="EMBL" id="CP155573">
    <property type="protein sequence ID" value="XFO65868.1"/>
    <property type="molecule type" value="Genomic_DNA"/>
</dbReference>
<keyword evidence="2" id="KW-1185">Reference proteome</keyword>
<accession>A0ABZ3IKE4</accession>
<gene>
    <name evidence="1" type="ORF">SPSIL_020150</name>
</gene>